<dbReference type="Proteomes" id="UP000233597">
    <property type="component" value="Unassembled WGS sequence"/>
</dbReference>
<name>A0A2N3KVW5_9PROT</name>
<dbReference type="GO" id="GO:0003677">
    <property type="term" value="F:DNA binding"/>
    <property type="evidence" value="ECO:0007669"/>
    <property type="project" value="UniProtKB-KW"/>
</dbReference>
<protein>
    <submittedName>
        <fullName evidence="5">ArsR family transcriptional regulator</fullName>
    </submittedName>
</protein>
<dbReference type="Gene3D" id="1.10.10.10">
    <property type="entry name" value="Winged helix-like DNA-binding domain superfamily/Winged helix DNA-binding domain"/>
    <property type="match status" value="1"/>
</dbReference>
<dbReference type="InterPro" id="IPR002577">
    <property type="entry name" value="HTH_HxlR"/>
</dbReference>
<dbReference type="GO" id="GO:0006355">
    <property type="term" value="P:regulation of DNA-templated transcription"/>
    <property type="evidence" value="ECO:0007669"/>
    <property type="project" value="UniProtKB-ARBA"/>
</dbReference>
<evidence type="ECO:0000256" key="2">
    <source>
        <dbReference type="ARBA" id="ARBA00023125"/>
    </source>
</evidence>
<evidence type="ECO:0000256" key="3">
    <source>
        <dbReference type="ARBA" id="ARBA00023163"/>
    </source>
</evidence>
<dbReference type="Pfam" id="PF01638">
    <property type="entry name" value="HxlR"/>
    <property type="match status" value="1"/>
</dbReference>
<organism evidence="5 6">
    <name type="scientific">Thalassospira marina</name>
    <dbReference type="NCBI Taxonomy" id="2048283"/>
    <lineage>
        <taxon>Bacteria</taxon>
        <taxon>Pseudomonadati</taxon>
        <taxon>Pseudomonadota</taxon>
        <taxon>Alphaproteobacteria</taxon>
        <taxon>Rhodospirillales</taxon>
        <taxon>Thalassospiraceae</taxon>
        <taxon>Thalassospira</taxon>
    </lineage>
</organism>
<dbReference type="PANTHER" id="PTHR33204:SF29">
    <property type="entry name" value="TRANSCRIPTIONAL REGULATOR"/>
    <property type="match status" value="1"/>
</dbReference>
<dbReference type="PANTHER" id="PTHR33204">
    <property type="entry name" value="TRANSCRIPTIONAL REGULATOR, MARR FAMILY"/>
    <property type="match status" value="1"/>
</dbReference>
<dbReference type="InterPro" id="IPR036388">
    <property type="entry name" value="WH-like_DNA-bd_sf"/>
</dbReference>
<evidence type="ECO:0000259" key="4">
    <source>
        <dbReference type="PROSITE" id="PS51118"/>
    </source>
</evidence>
<sequence>MISLGRTHNNISNLQKSKSHCLGPAGSAAQVKAGIAALAGRWKIEILFALMSHDGPCRYSMLERDIDGISQKMLAQQLRELERDGLICRQIYPEIPPKVEYSLSESGSALREPLRALKILGQTLQQQDNDKTQEAEN</sequence>
<keyword evidence="2" id="KW-0238">DNA-binding</keyword>
<dbReference type="SUPFAM" id="SSF46785">
    <property type="entry name" value="Winged helix' DNA-binding domain"/>
    <property type="match status" value="1"/>
</dbReference>
<reference evidence="5 6" key="1">
    <citation type="submission" date="2017-09" db="EMBL/GenBank/DDBJ databases">
        <title>Biodiversity and function of Thalassospira species in the particle-attached aromatic-hydrocarbon-degrading consortia from the surface seawater of the South China Sea.</title>
        <authorList>
            <person name="Dong C."/>
            <person name="Liu R."/>
            <person name="Shao Z."/>
        </authorList>
    </citation>
    <scope>NUCLEOTIDE SEQUENCE [LARGE SCALE GENOMIC DNA]</scope>
    <source>
        <strain evidence="5 6">CSC1P2</strain>
    </source>
</reference>
<keyword evidence="1" id="KW-0805">Transcription regulation</keyword>
<dbReference type="AlphaFoldDB" id="A0A2N3KVW5"/>
<gene>
    <name evidence="5" type="ORF">COO20_08055</name>
</gene>
<dbReference type="OrthoDB" id="9800350at2"/>
<dbReference type="EMBL" id="NWTK01000004">
    <property type="protein sequence ID" value="PKR54694.1"/>
    <property type="molecule type" value="Genomic_DNA"/>
</dbReference>
<accession>A0A2N3KVW5</accession>
<dbReference type="CDD" id="cd00090">
    <property type="entry name" value="HTH_ARSR"/>
    <property type="match status" value="1"/>
</dbReference>
<evidence type="ECO:0000313" key="6">
    <source>
        <dbReference type="Proteomes" id="UP000233597"/>
    </source>
</evidence>
<evidence type="ECO:0000256" key="1">
    <source>
        <dbReference type="ARBA" id="ARBA00023015"/>
    </source>
</evidence>
<comment type="caution">
    <text evidence="5">The sequence shown here is derived from an EMBL/GenBank/DDBJ whole genome shotgun (WGS) entry which is preliminary data.</text>
</comment>
<dbReference type="PROSITE" id="PS51118">
    <property type="entry name" value="HTH_HXLR"/>
    <property type="match status" value="1"/>
</dbReference>
<dbReference type="InterPro" id="IPR011991">
    <property type="entry name" value="ArsR-like_HTH"/>
</dbReference>
<keyword evidence="3" id="KW-0804">Transcription</keyword>
<proteinExistence type="predicted"/>
<feature type="domain" description="HTH hxlR-type" evidence="4">
    <location>
        <begin position="21"/>
        <end position="129"/>
    </location>
</feature>
<dbReference type="InterPro" id="IPR036390">
    <property type="entry name" value="WH_DNA-bd_sf"/>
</dbReference>
<evidence type="ECO:0000313" key="5">
    <source>
        <dbReference type="EMBL" id="PKR54694.1"/>
    </source>
</evidence>